<evidence type="ECO:0000313" key="9">
    <source>
        <dbReference type="EMBL" id="MDU9695137.1"/>
    </source>
</evidence>
<evidence type="ECO:0000256" key="7">
    <source>
        <dbReference type="SAM" id="Phobius"/>
    </source>
</evidence>
<feature type="transmembrane region" description="Helical" evidence="7">
    <location>
        <begin position="84"/>
        <end position="101"/>
    </location>
</feature>
<feature type="transmembrane region" description="Helical" evidence="7">
    <location>
        <begin position="251"/>
        <end position="269"/>
    </location>
</feature>
<dbReference type="GO" id="GO:0016413">
    <property type="term" value="F:O-acetyltransferase activity"/>
    <property type="evidence" value="ECO:0007669"/>
    <property type="project" value="TreeGrafter"/>
</dbReference>
<dbReference type="GO" id="GO:0005886">
    <property type="term" value="C:plasma membrane"/>
    <property type="evidence" value="ECO:0007669"/>
    <property type="project" value="UniProtKB-SubCell"/>
</dbReference>
<accession>A0AAX6NH81</accession>
<dbReference type="RefSeq" id="WP_316911595.1">
    <property type="nucleotide sequence ID" value="NZ_JAPTGD010000005.1"/>
</dbReference>
<keyword evidence="4 7" id="KW-0812">Transmembrane</keyword>
<dbReference type="PANTHER" id="PTHR40074:SF2">
    <property type="entry name" value="O-ACETYLTRANSFERASE WECH"/>
    <property type="match status" value="1"/>
</dbReference>
<dbReference type="AlphaFoldDB" id="A0AAX6NH81"/>
<evidence type="ECO:0000256" key="2">
    <source>
        <dbReference type="ARBA" id="ARBA00007400"/>
    </source>
</evidence>
<reference evidence="9" key="1">
    <citation type="journal article" date="2022" name="J Environ Chem Eng">
        <title>Biodegradation of petroleum oil using a constructed nonpathogenic and heavy metal-tolerant bacterial consortium isolated from marine sponges.</title>
        <authorList>
            <person name="Dechsakulwatana C."/>
            <person name="Rungsihiranrut A."/>
            <person name="Muangchinda C."/>
            <person name="Ningthoujam R."/>
            <person name="Klankeo P."/>
            <person name="Pinyakong O."/>
        </authorList>
    </citation>
    <scope>NUCLEOTIDE SEQUENCE</scope>
    <source>
        <strain evidence="9">TL01-2</strain>
    </source>
</reference>
<reference evidence="9" key="2">
    <citation type="submission" date="2022-12" db="EMBL/GenBank/DDBJ databases">
        <authorList>
            <person name="Dechsakulwatana C."/>
            <person name="Rungsihiranrut A."/>
            <person name="Muangchinda C."/>
            <person name="Ningthoujam R."/>
            <person name="Klankeo P."/>
            <person name="Pinyakong O."/>
        </authorList>
    </citation>
    <scope>NUCLEOTIDE SEQUENCE</scope>
    <source>
        <strain evidence="9">TL01-2</strain>
    </source>
</reference>
<comment type="caution">
    <text evidence="9">The sequence shown here is derived from an EMBL/GenBank/DDBJ whole genome shotgun (WGS) entry which is preliminary data.</text>
</comment>
<keyword evidence="6 7" id="KW-0472">Membrane</keyword>
<keyword evidence="9" id="KW-0808">Transferase</keyword>
<dbReference type="Pfam" id="PF01757">
    <property type="entry name" value="Acyl_transf_3"/>
    <property type="match status" value="1"/>
</dbReference>
<comment type="subcellular location">
    <subcellularLocation>
        <location evidence="1">Cell membrane</location>
        <topology evidence="1">Multi-pass membrane protein</topology>
    </subcellularLocation>
</comment>
<evidence type="ECO:0000256" key="6">
    <source>
        <dbReference type="ARBA" id="ARBA00023136"/>
    </source>
</evidence>
<keyword evidence="3" id="KW-1003">Cell membrane</keyword>
<organism evidence="9 10">
    <name type="scientific">Priestia aryabhattai</name>
    <name type="common">Bacillus aryabhattai</name>
    <dbReference type="NCBI Taxonomy" id="412384"/>
    <lineage>
        <taxon>Bacteria</taxon>
        <taxon>Bacillati</taxon>
        <taxon>Bacillota</taxon>
        <taxon>Bacilli</taxon>
        <taxon>Bacillales</taxon>
        <taxon>Bacillaceae</taxon>
        <taxon>Priestia</taxon>
    </lineage>
</organism>
<evidence type="ECO:0000256" key="3">
    <source>
        <dbReference type="ARBA" id="ARBA00022475"/>
    </source>
</evidence>
<protein>
    <submittedName>
        <fullName evidence="9">Acyltransferase family protein</fullName>
    </submittedName>
</protein>
<dbReference type="Proteomes" id="UP001269400">
    <property type="component" value="Unassembled WGS sequence"/>
</dbReference>
<feature type="transmembrane region" description="Helical" evidence="7">
    <location>
        <begin position="121"/>
        <end position="141"/>
    </location>
</feature>
<dbReference type="GO" id="GO:0009246">
    <property type="term" value="P:enterobacterial common antigen biosynthetic process"/>
    <property type="evidence" value="ECO:0007669"/>
    <property type="project" value="TreeGrafter"/>
</dbReference>
<evidence type="ECO:0000256" key="4">
    <source>
        <dbReference type="ARBA" id="ARBA00022692"/>
    </source>
</evidence>
<keyword evidence="9" id="KW-0012">Acyltransferase</keyword>
<comment type="similarity">
    <text evidence="2">Belongs to the acyltransferase 3 family.</text>
</comment>
<dbReference type="EMBL" id="JAPTGD010000005">
    <property type="protein sequence ID" value="MDU9695137.1"/>
    <property type="molecule type" value="Genomic_DNA"/>
</dbReference>
<gene>
    <name evidence="9" type="ORF">O0Q50_28475</name>
</gene>
<feature type="transmembrane region" description="Helical" evidence="7">
    <location>
        <begin position="192"/>
        <end position="209"/>
    </location>
</feature>
<evidence type="ECO:0000256" key="5">
    <source>
        <dbReference type="ARBA" id="ARBA00022989"/>
    </source>
</evidence>
<evidence type="ECO:0000259" key="8">
    <source>
        <dbReference type="Pfam" id="PF01757"/>
    </source>
</evidence>
<proteinExistence type="inferred from homology"/>
<evidence type="ECO:0000313" key="10">
    <source>
        <dbReference type="Proteomes" id="UP001269400"/>
    </source>
</evidence>
<feature type="transmembrane region" description="Helical" evidence="7">
    <location>
        <begin position="153"/>
        <end position="172"/>
    </location>
</feature>
<keyword evidence="5 7" id="KW-1133">Transmembrane helix</keyword>
<feature type="domain" description="Acyltransferase 3" evidence="8">
    <location>
        <begin position="8"/>
        <end position="324"/>
    </location>
</feature>
<feature type="transmembrane region" description="Helical" evidence="7">
    <location>
        <begin position="12"/>
        <end position="33"/>
    </location>
</feature>
<feature type="transmembrane region" description="Helical" evidence="7">
    <location>
        <begin position="276"/>
        <end position="294"/>
    </location>
</feature>
<feature type="transmembrane region" description="Helical" evidence="7">
    <location>
        <begin position="39"/>
        <end position="63"/>
    </location>
</feature>
<name>A0AAX6NH81_PRIAR</name>
<feature type="transmembrane region" description="Helical" evidence="7">
    <location>
        <begin position="306"/>
        <end position="327"/>
    </location>
</feature>
<evidence type="ECO:0000256" key="1">
    <source>
        <dbReference type="ARBA" id="ARBA00004651"/>
    </source>
</evidence>
<sequence>MKNNSIEEIYWLRALACLAIVFLHSIQESFLYYKGTNSGIIETVLLILLIAMMFATPTFVFISEFLLAKKYSTGVPNGFFKKRLLFLGIPYLFMGFIYALLDKENHSAAQVIKSTFENIFLGTFTVYFILIIFQFYILHTFFSKYLDKWSPKVVIPIALIINAIYLAFFTLTEPANIPYADYIWKRGYWLPFIGWLFYFVMGYYCGRNYDSFIKIVKKYKVLITLGFVGSLGIVVVFTKMGIILSSKRPDILLYSTLVTFLIVAIQRSFRKTPQIIYVISKYSFSIFLIHHLIIHALPHFNFLNMVSYTVFCFLISLGCSMIIAHFVNKFKYGKFLVGNLGKVPQNNQLKKQAS</sequence>
<dbReference type="InterPro" id="IPR002656">
    <property type="entry name" value="Acyl_transf_3_dom"/>
</dbReference>
<feature type="transmembrane region" description="Helical" evidence="7">
    <location>
        <begin position="221"/>
        <end position="245"/>
    </location>
</feature>
<dbReference type="PANTHER" id="PTHR40074">
    <property type="entry name" value="O-ACETYLTRANSFERASE WECH"/>
    <property type="match status" value="1"/>
</dbReference>